<dbReference type="PROSITE" id="PS51029">
    <property type="entry name" value="MADF"/>
    <property type="match status" value="1"/>
</dbReference>
<keyword evidence="2" id="KW-1133">Transmembrane helix</keyword>
<keyword evidence="2" id="KW-0472">Membrane</keyword>
<evidence type="ECO:0000256" key="1">
    <source>
        <dbReference type="SAM" id="Coils"/>
    </source>
</evidence>
<dbReference type="EMBL" id="SEYY01005914">
    <property type="protein sequence ID" value="KAB7503091.1"/>
    <property type="molecule type" value="Genomic_DNA"/>
</dbReference>
<keyword evidence="1" id="KW-0175">Coiled coil</keyword>
<dbReference type="OrthoDB" id="6624970at2759"/>
<feature type="transmembrane region" description="Helical" evidence="2">
    <location>
        <begin position="97"/>
        <end position="116"/>
    </location>
</feature>
<feature type="domain" description="MADF" evidence="3">
    <location>
        <begin position="34"/>
        <end position="134"/>
    </location>
</feature>
<protein>
    <recommendedName>
        <fullName evidence="3">MADF domain-containing protein</fullName>
    </recommendedName>
</protein>
<evidence type="ECO:0000256" key="2">
    <source>
        <dbReference type="SAM" id="Phobius"/>
    </source>
</evidence>
<dbReference type="InterPro" id="IPR006578">
    <property type="entry name" value="MADF-dom"/>
</dbReference>
<name>A0A5N5T904_9CRUS</name>
<dbReference type="AlphaFoldDB" id="A0A5N5T904"/>
<proteinExistence type="predicted"/>
<sequence length="147" mass="17923">MFGHWLGLPNAQMFSIACRITKWNFGQLKKVIKKFLDIYQSEPQILDPDHPLHKNKYEVYDGWIRIKEKMKIEVSIQDLKKKLESLMAASRTHMRKVVLIIVYLGLYFDWNGIYYYQKIFRVFRLLYFSCQWKKKESFICHFLIKYL</sequence>
<evidence type="ECO:0000259" key="3">
    <source>
        <dbReference type="PROSITE" id="PS51029"/>
    </source>
</evidence>
<keyword evidence="2" id="KW-0812">Transmembrane</keyword>
<keyword evidence="5" id="KW-1185">Reference proteome</keyword>
<dbReference type="Pfam" id="PF10545">
    <property type="entry name" value="MADF_DNA_bdg"/>
    <property type="match status" value="1"/>
</dbReference>
<reference evidence="4 5" key="1">
    <citation type="journal article" date="2019" name="PLoS Biol.">
        <title>Sex chromosomes control vertical transmission of feminizing Wolbachia symbionts in an isopod.</title>
        <authorList>
            <person name="Becking T."/>
            <person name="Chebbi M.A."/>
            <person name="Giraud I."/>
            <person name="Moumen B."/>
            <person name="Laverre T."/>
            <person name="Caubet Y."/>
            <person name="Peccoud J."/>
            <person name="Gilbert C."/>
            <person name="Cordaux R."/>
        </authorList>
    </citation>
    <scope>NUCLEOTIDE SEQUENCE [LARGE SCALE GENOMIC DNA]</scope>
    <source>
        <strain evidence="4">ANa2</strain>
        <tissue evidence="4">Whole body excluding digestive tract and cuticle</tissue>
    </source>
</reference>
<organism evidence="4 5">
    <name type="scientific">Armadillidium nasatum</name>
    <dbReference type="NCBI Taxonomy" id="96803"/>
    <lineage>
        <taxon>Eukaryota</taxon>
        <taxon>Metazoa</taxon>
        <taxon>Ecdysozoa</taxon>
        <taxon>Arthropoda</taxon>
        <taxon>Crustacea</taxon>
        <taxon>Multicrustacea</taxon>
        <taxon>Malacostraca</taxon>
        <taxon>Eumalacostraca</taxon>
        <taxon>Peracarida</taxon>
        <taxon>Isopoda</taxon>
        <taxon>Oniscidea</taxon>
        <taxon>Crinocheta</taxon>
        <taxon>Armadillidiidae</taxon>
        <taxon>Armadillidium</taxon>
    </lineage>
</organism>
<gene>
    <name evidence="4" type="ORF">Anas_08022</name>
</gene>
<dbReference type="Proteomes" id="UP000326759">
    <property type="component" value="Unassembled WGS sequence"/>
</dbReference>
<comment type="caution">
    <text evidence="4">The sequence shown here is derived from an EMBL/GenBank/DDBJ whole genome shotgun (WGS) entry which is preliminary data.</text>
</comment>
<evidence type="ECO:0000313" key="4">
    <source>
        <dbReference type="EMBL" id="KAB7503091.1"/>
    </source>
</evidence>
<feature type="coiled-coil region" evidence="1">
    <location>
        <begin position="69"/>
        <end position="96"/>
    </location>
</feature>
<evidence type="ECO:0000313" key="5">
    <source>
        <dbReference type="Proteomes" id="UP000326759"/>
    </source>
</evidence>
<accession>A0A5N5T904</accession>